<dbReference type="RefSeq" id="WP_071311670.1">
    <property type="nucleotide sequence ID" value="NZ_MLQQ01000001.1"/>
</dbReference>
<gene>
    <name evidence="1" type="ORF">BKP35_01775</name>
</gene>
<protein>
    <recommendedName>
        <fullName evidence="3">YppF-like protein</fullName>
    </recommendedName>
</protein>
<dbReference type="AlphaFoldDB" id="A0A1S2LWL6"/>
<proteinExistence type="predicted"/>
<dbReference type="Proteomes" id="UP000180098">
    <property type="component" value="Unassembled WGS sequence"/>
</dbReference>
<evidence type="ECO:0000313" key="1">
    <source>
        <dbReference type="EMBL" id="OIJ15745.1"/>
    </source>
</evidence>
<dbReference type="OrthoDB" id="2680239at2"/>
<dbReference type="InterPro" id="IPR025553">
    <property type="entry name" value="YppF"/>
</dbReference>
<sequence>MVVKLLIEQFILEKEAKPSNVNELLDFASLCYLNNTYSISEYRMLFRELMLRGATKPEYYIDEELCEQIV</sequence>
<comment type="caution">
    <text evidence="1">The sequence shown here is derived from an EMBL/GenBank/DDBJ whole genome shotgun (WGS) entry which is preliminary data.</text>
</comment>
<reference evidence="1 2" key="1">
    <citation type="submission" date="2016-10" db="EMBL/GenBank/DDBJ databases">
        <title>Draft genome sequences of four alkaliphilic bacteria belonging to the Anaerobacillus genus.</title>
        <authorList>
            <person name="Bassil N.M."/>
            <person name="Lloyd J.R."/>
        </authorList>
    </citation>
    <scope>NUCLEOTIDE SEQUENCE [LARGE SCALE GENOMIC DNA]</scope>
    <source>
        <strain evidence="1 2">DSM 15340</strain>
    </source>
</reference>
<evidence type="ECO:0000313" key="2">
    <source>
        <dbReference type="Proteomes" id="UP000180098"/>
    </source>
</evidence>
<organism evidence="1 2">
    <name type="scientific">Anaerobacillus arseniciselenatis</name>
    <dbReference type="NCBI Taxonomy" id="85682"/>
    <lineage>
        <taxon>Bacteria</taxon>
        <taxon>Bacillati</taxon>
        <taxon>Bacillota</taxon>
        <taxon>Bacilli</taxon>
        <taxon>Bacillales</taxon>
        <taxon>Bacillaceae</taxon>
        <taxon>Anaerobacillus</taxon>
    </lineage>
</organism>
<accession>A0A1S2LWL6</accession>
<dbReference type="EMBL" id="MLQQ01000001">
    <property type="protein sequence ID" value="OIJ15745.1"/>
    <property type="molecule type" value="Genomic_DNA"/>
</dbReference>
<name>A0A1S2LWL6_9BACI</name>
<dbReference type="Pfam" id="PF14178">
    <property type="entry name" value="YppF"/>
    <property type="match status" value="1"/>
</dbReference>
<keyword evidence="2" id="KW-1185">Reference proteome</keyword>
<evidence type="ECO:0008006" key="3">
    <source>
        <dbReference type="Google" id="ProtNLM"/>
    </source>
</evidence>